<accession>A0A0E9RIN2</accession>
<organism evidence="1">
    <name type="scientific">Anguilla anguilla</name>
    <name type="common">European freshwater eel</name>
    <name type="synonym">Muraena anguilla</name>
    <dbReference type="NCBI Taxonomy" id="7936"/>
    <lineage>
        <taxon>Eukaryota</taxon>
        <taxon>Metazoa</taxon>
        <taxon>Chordata</taxon>
        <taxon>Craniata</taxon>
        <taxon>Vertebrata</taxon>
        <taxon>Euteleostomi</taxon>
        <taxon>Actinopterygii</taxon>
        <taxon>Neopterygii</taxon>
        <taxon>Teleostei</taxon>
        <taxon>Anguilliformes</taxon>
        <taxon>Anguillidae</taxon>
        <taxon>Anguilla</taxon>
    </lineage>
</organism>
<dbReference type="EMBL" id="GBXM01069053">
    <property type="protein sequence ID" value="JAH39524.1"/>
    <property type="molecule type" value="Transcribed_RNA"/>
</dbReference>
<evidence type="ECO:0000313" key="1">
    <source>
        <dbReference type="EMBL" id="JAH29011.1"/>
    </source>
</evidence>
<reference evidence="1" key="1">
    <citation type="submission" date="2014-11" db="EMBL/GenBank/DDBJ databases">
        <authorList>
            <person name="Amaro Gonzalez C."/>
        </authorList>
    </citation>
    <scope>NUCLEOTIDE SEQUENCE</scope>
</reference>
<name>A0A0E9RIN2_ANGAN</name>
<dbReference type="EMBL" id="GBXM01079566">
    <property type="protein sequence ID" value="JAH29011.1"/>
    <property type="molecule type" value="Transcribed_RNA"/>
</dbReference>
<reference evidence="1" key="2">
    <citation type="journal article" date="2015" name="Fish Shellfish Immunol.">
        <title>Early steps in the European eel (Anguilla anguilla)-Vibrio vulnificus interaction in the gills: Role of the RtxA13 toxin.</title>
        <authorList>
            <person name="Callol A."/>
            <person name="Pajuelo D."/>
            <person name="Ebbesson L."/>
            <person name="Teles M."/>
            <person name="MacKenzie S."/>
            <person name="Amaro C."/>
        </authorList>
    </citation>
    <scope>NUCLEOTIDE SEQUENCE</scope>
</reference>
<dbReference type="EMBL" id="GBXM01081059">
    <property type="protein sequence ID" value="JAH27518.1"/>
    <property type="molecule type" value="Transcribed_RNA"/>
</dbReference>
<protein>
    <submittedName>
        <fullName evidence="1">Uncharacterized protein</fullName>
    </submittedName>
</protein>
<proteinExistence type="predicted"/>
<sequence>MRSRQPLLFT</sequence>